<dbReference type="Pfam" id="PF13505">
    <property type="entry name" value="OMP_b-brl"/>
    <property type="match status" value="1"/>
</dbReference>
<proteinExistence type="predicted"/>
<accession>A0ABR7XBT3</accession>
<evidence type="ECO:0000256" key="2">
    <source>
        <dbReference type="SAM" id="SignalP"/>
    </source>
</evidence>
<feature type="signal peptide" evidence="2">
    <location>
        <begin position="1"/>
        <end position="24"/>
    </location>
</feature>
<feature type="chain" id="PRO_5046227365" evidence="2">
    <location>
        <begin position="25"/>
        <end position="205"/>
    </location>
</feature>
<organism evidence="4 5">
    <name type="scientific">Pontibacter aquaedesilientis</name>
    <dbReference type="NCBI Taxonomy" id="2766980"/>
    <lineage>
        <taxon>Bacteria</taxon>
        <taxon>Pseudomonadati</taxon>
        <taxon>Bacteroidota</taxon>
        <taxon>Cytophagia</taxon>
        <taxon>Cytophagales</taxon>
        <taxon>Hymenobacteraceae</taxon>
        <taxon>Pontibacter</taxon>
    </lineage>
</organism>
<gene>
    <name evidence="4" type="ORF">H9Q13_01155</name>
</gene>
<reference evidence="4 5" key="1">
    <citation type="submission" date="2020-09" db="EMBL/GenBank/DDBJ databases">
        <title>Genome sequencing and assembly of Pontibacter sp.</title>
        <authorList>
            <person name="Chhetri G."/>
        </authorList>
    </citation>
    <scope>NUCLEOTIDE SEQUENCE [LARGE SCALE GENOMIC DNA]</scope>
    <source>
        <strain evidence="4 5">JH31</strain>
    </source>
</reference>
<sequence>MQTLCRAIALTLLLLAVIQVSLKAQDSPRKGYIGVGLGPSFLLGSKEVKTGTGLHLNLLNVGYTIGKGFGITGTWVGGAHALDVEDAGHHHGSSSTSSAHVEVNYGVLMIGPMYTLNLTDVDALDVRLRLGSFYTSEKRTSETLVYTSENRTLGTSIGIGYRRKFANRWSLMLSSDYYAGKQQIYVAGDQSTRILNFTSGVGFML</sequence>
<dbReference type="InterPro" id="IPR027385">
    <property type="entry name" value="Beta-barrel_OMP"/>
</dbReference>
<evidence type="ECO:0000259" key="3">
    <source>
        <dbReference type="Pfam" id="PF13505"/>
    </source>
</evidence>
<dbReference type="Proteomes" id="UP000625551">
    <property type="component" value="Unassembled WGS sequence"/>
</dbReference>
<evidence type="ECO:0000313" key="5">
    <source>
        <dbReference type="Proteomes" id="UP000625551"/>
    </source>
</evidence>
<evidence type="ECO:0000313" key="4">
    <source>
        <dbReference type="EMBL" id="MBD1395759.1"/>
    </source>
</evidence>
<name>A0ABR7XBT3_9BACT</name>
<keyword evidence="5" id="KW-1185">Reference proteome</keyword>
<dbReference type="RefSeq" id="WP_191181923.1">
    <property type="nucleotide sequence ID" value="NZ_JACXAJ010000001.1"/>
</dbReference>
<feature type="domain" description="Outer membrane protein beta-barrel" evidence="3">
    <location>
        <begin position="11"/>
        <end position="202"/>
    </location>
</feature>
<protein>
    <submittedName>
        <fullName evidence="4">Outer membrane beta-barrel protein</fullName>
    </submittedName>
</protein>
<keyword evidence="1 2" id="KW-0732">Signal</keyword>
<evidence type="ECO:0000256" key="1">
    <source>
        <dbReference type="ARBA" id="ARBA00022729"/>
    </source>
</evidence>
<dbReference type="EMBL" id="JACXAJ010000001">
    <property type="protein sequence ID" value="MBD1395759.1"/>
    <property type="molecule type" value="Genomic_DNA"/>
</dbReference>
<comment type="caution">
    <text evidence="4">The sequence shown here is derived from an EMBL/GenBank/DDBJ whole genome shotgun (WGS) entry which is preliminary data.</text>
</comment>